<dbReference type="InParanoid" id="A0A420XT46"/>
<accession>A0A420XT46</accession>
<organism evidence="1 2">
    <name type="scientific">Motilibacter peucedani</name>
    <dbReference type="NCBI Taxonomy" id="598650"/>
    <lineage>
        <taxon>Bacteria</taxon>
        <taxon>Bacillati</taxon>
        <taxon>Actinomycetota</taxon>
        <taxon>Actinomycetes</taxon>
        <taxon>Motilibacterales</taxon>
        <taxon>Motilibacteraceae</taxon>
        <taxon>Motilibacter</taxon>
    </lineage>
</organism>
<protein>
    <recommendedName>
        <fullName evidence="3">DUF2993 family protein</fullName>
    </recommendedName>
</protein>
<dbReference type="Pfam" id="PF11209">
    <property type="entry name" value="LmeA"/>
    <property type="match status" value="1"/>
</dbReference>
<dbReference type="EMBL" id="RBWV01000009">
    <property type="protein sequence ID" value="RKS79998.1"/>
    <property type="molecule type" value="Genomic_DNA"/>
</dbReference>
<proteinExistence type="predicted"/>
<dbReference type="InterPro" id="IPR021373">
    <property type="entry name" value="DUF2993"/>
</dbReference>
<evidence type="ECO:0008006" key="3">
    <source>
        <dbReference type="Google" id="ProtNLM"/>
    </source>
</evidence>
<sequence>MGLVRRSCLGALLVPVVAALVALALLTLAVDRSATWVVGRAVESSLKDEGARAPHVHLRGFPFLTQLVHRDFSHVEVTARAIRRDGLVGNDVVVEMWGVRPDGSRAADVDRVQGHLTVPYSEVEQRTGQPAGSLSTDGSRVRLTRTLTALGRRVTVSGEGTVRVSGSRLVVTPTAVTVDGAAAGAALLSSVRRQLATTYAIEGLPAGLRVSAVSPVAGGLLVDFTGRDARLER</sequence>
<name>A0A420XT46_9ACTN</name>
<evidence type="ECO:0000313" key="2">
    <source>
        <dbReference type="Proteomes" id="UP000281955"/>
    </source>
</evidence>
<dbReference type="AlphaFoldDB" id="A0A420XT46"/>
<comment type="caution">
    <text evidence="1">The sequence shown here is derived from an EMBL/GenBank/DDBJ whole genome shotgun (WGS) entry which is preliminary data.</text>
</comment>
<reference evidence="1 2" key="1">
    <citation type="submission" date="2018-10" db="EMBL/GenBank/DDBJ databases">
        <title>Genomic Encyclopedia of Archaeal and Bacterial Type Strains, Phase II (KMG-II): from individual species to whole genera.</title>
        <authorList>
            <person name="Goeker M."/>
        </authorList>
    </citation>
    <scope>NUCLEOTIDE SEQUENCE [LARGE SCALE GENOMIC DNA]</scope>
    <source>
        <strain evidence="1 2">RP-AC37</strain>
    </source>
</reference>
<keyword evidence="2" id="KW-1185">Reference proteome</keyword>
<dbReference type="Proteomes" id="UP000281955">
    <property type="component" value="Unassembled WGS sequence"/>
</dbReference>
<dbReference type="OrthoDB" id="3215846at2"/>
<evidence type="ECO:0000313" key="1">
    <source>
        <dbReference type="EMBL" id="RKS79998.1"/>
    </source>
</evidence>
<gene>
    <name evidence="1" type="ORF">CLV35_0416</name>
</gene>